<sequence length="506" mass="54352">MTHDDAAEGTTLGEDVEPTAGRLAEEIRRRRKAADLSHAQLAMTIGYSREYVRRAESPRKGLPSVDLVRALDHALGDDGTLLALREQADVARQARRRSRAGSLVAGMSMSAIPTTVSGVPALALDTSGGADTEVAVQAPPGRFFTGTSIAARAYPASDDGRILTTVPTGFADDMFLRRPRRGLVIGVTKNEHGVGLFGLDSRQARRRLAGAPEGARLLMSRAYALDDLTLGILWAVANLDEALLDDDATLSASRGQLAVYEQSPRSAAGCEIAADLAPASRMWLGSQFCASHILRHTDTLTGMPAFWTREQRGEEASTWLLFAHKYDYLRQSASTASGADAGPTRAFCVPASAVANSSRPERILLLLAVALMESFGITVDVCAEPEYVAVPGFVFDGHRRAIVANWVGADGIWQVDVTDTPPLLREFADATGYARSHSIAAAATPSERLHALADYLDLDWAWLVHRCRELGDYGSAGIAQPRSRLLSTEGVDQACRFLAQADQVGR</sequence>
<protein>
    <submittedName>
        <fullName evidence="2">Helix-turn-helix motif</fullName>
    </submittedName>
</protein>
<organism evidence="2 3">
    <name type="scientific">Kibdelosporangium persicum</name>
    <dbReference type="NCBI Taxonomy" id="2698649"/>
    <lineage>
        <taxon>Bacteria</taxon>
        <taxon>Bacillati</taxon>
        <taxon>Actinomycetota</taxon>
        <taxon>Actinomycetes</taxon>
        <taxon>Pseudonocardiales</taxon>
        <taxon>Pseudonocardiaceae</taxon>
        <taxon>Kibdelosporangium</taxon>
    </lineage>
</organism>
<dbReference type="EMBL" id="JAAATY010000007">
    <property type="protein sequence ID" value="NRN65771.1"/>
    <property type="molecule type" value="Genomic_DNA"/>
</dbReference>
<accession>A0ABX2F365</accession>
<dbReference type="SUPFAM" id="SSF47413">
    <property type="entry name" value="lambda repressor-like DNA-binding domains"/>
    <property type="match status" value="1"/>
</dbReference>
<dbReference type="PROSITE" id="PS50943">
    <property type="entry name" value="HTH_CROC1"/>
    <property type="match status" value="1"/>
</dbReference>
<dbReference type="InterPro" id="IPR010982">
    <property type="entry name" value="Lambda_DNA-bd_dom_sf"/>
</dbReference>
<name>A0ABX2F365_9PSEU</name>
<dbReference type="Pfam" id="PF13560">
    <property type="entry name" value="HTH_31"/>
    <property type="match status" value="1"/>
</dbReference>
<dbReference type="Gene3D" id="1.10.260.40">
    <property type="entry name" value="lambda repressor-like DNA-binding domains"/>
    <property type="match status" value="1"/>
</dbReference>
<dbReference type="InterPro" id="IPR001387">
    <property type="entry name" value="Cro/C1-type_HTH"/>
</dbReference>
<evidence type="ECO:0000313" key="2">
    <source>
        <dbReference type="EMBL" id="NRN65771.1"/>
    </source>
</evidence>
<evidence type="ECO:0000313" key="3">
    <source>
        <dbReference type="Proteomes" id="UP000763557"/>
    </source>
</evidence>
<proteinExistence type="predicted"/>
<gene>
    <name evidence="2" type="ORF">GC106_29860</name>
</gene>
<dbReference type="RefSeq" id="WP_173130423.1">
    <property type="nucleotide sequence ID" value="NZ_CBCSGW010000026.1"/>
</dbReference>
<comment type="caution">
    <text evidence="2">The sequence shown here is derived from an EMBL/GenBank/DDBJ whole genome shotgun (WGS) entry which is preliminary data.</text>
</comment>
<dbReference type="Proteomes" id="UP000763557">
    <property type="component" value="Unassembled WGS sequence"/>
</dbReference>
<keyword evidence="3" id="KW-1185">Reference proteome</keyword>
<evidence type="ECO:0000259" key="1">
    <source>
        <dbReference type="PROSITE" id="PS50943"/>
    </source>
</evidence>
<dbReference type="CDD" id="cd00093">
    <property type="entry name" value="HTH_XRE"/>
    <property type="match status" value="1"/>
</dbReference>
<feature type="domain" description="HTH cro/C1-type" evidence="1">
    <location>
        <begin position="27"/>
        <end position="82"/>
    </location>
</feature>
<reference evidence="2 3" key="1">
    <citation type="submission" date="2020-01" db="EMBL/GenBank/DDBJ databases">
        <title>Kibdelosporangium persica a novel Actinomycetes from a hot desert in Iran.</title>
        <authorList>
            <person name="Safaei N."/>
            <person name="Zaburannyi N."/>
            <person name="Mueller R."/>
            <person name="Wink J."/>
        </authorList>
    </citation>
    <scope>NUCLEOTIDE SEQUENCE [LARGE SCALE GENOMIC DNA]</scope>
    <source>
        <strain evidence="2 3">4NS15</strain>
    </source>
</reference>
<dbReference type="SMART" id="SM00530">
    <property type="entry name" value="HTH_XRE"/>
    <property type="match status" value="1"/>
</dbReference>